<feature type="region of interest" description="Disordered" evidence="1">
    <location>
        <begin position="1"/>
        <end position="21"/>
    </location>
</feature>
<feature type="transmembrane region" description="Helical" evidence="2">
    <location>
        <begin position="30"/>
        <end position="56"/>
    </location>
</feature>
<dbReference type="GO" id="GO:0016255">
    <property type="term" value="P:attachment of GPI anchor to protein"/>
    <property type="evidence" value="ECO:0007669"/>
    <property type="project" value="TreeGrafter"/>
</dbReference>
<dbReference type="AlphaFoldDB" id="A0A7N0UUF3"/>
<dbReference type="PANTHER" id="PTHR13304:SF0">
    <property type="entry name" value="GLYCOSYLPHOSPHATIDYLINOSITOL ANCHOR ATTACHMENT 1 PROTEIN"/>
    <property type="match status" value="1"/>
</dbReference>
<evidence type="ECO:0000256" key="1">
    <source>
        <dbReference type="SAM" id="MobiDB-lite"/>
    </source>
</evidence>
<sequence>MYSTEPSCAGESSMAESDSKNLKPRPIVRLGIYLISHSFLFSVICCSAGLVALLLLPVFAKNTYISENALIPGSANSMLTSQDVTEANRLVKDMLS</sequence>
<evidence type="ECO:0000256" key="2">
    <source>
        <dbReference type="SAM" id="Phobius"/>
    </source>
</evidence>
<dbReference type="PANTHER" id="PTHR13304">
    <property type="entry name" value="GLYCOSYLPHOSPHATIDYLINOSITOL ANCHOR ATTACHMENT 1 PROTEIN"/>
    <property type="match status" value="1"/>
</dbReference>
<dbReference type="OMA" id="ICCSAGL"/>
<name>A0A7N0UUF3_KALFE</name>
<reference evidence="3" key="1">
    <citation type="submission" date="2021-01" db="UniProtKB">
        <authorList>
            <consortium name="EnsemblPlants"/>
        </authorList>
    </citation>
    <scope>IDENTIFICATION</scope>
</reference>
<dbReference type="Gramene" id="Kaladp0087s0050.1.v1.1">
    <property type="protein sequence ID" value="Kaladp0087s0050.1.v1.1"/>
    <property type="gene ID" value="Kaladp0087s0050.v1.1"/>
</dbReference>
<dbReference type="EnsemblPlants" id="Kaladp0087s0050.1.v1.1">
    <property type="protein sequence ID" value="Kaladp0087s0050.1.v1.1"/>
    <property type="gene ID" value="Kaladp0087s0050.v1.1"/>
</dbReference>
<evidence type="ECO:0000313" key="4">
    <source>
        <dbReference type="Proteomes" id="UP000594263"/>
    </source>
</evidence>
<accession>A0A7N0UUF3</accession>
<proteinExistence type="predicted"/>
<keyword evidence="4" id="KW-1185">Reference proteome</keyword>
<evidence type="ECO:0000313" key="3">
    <source>
        <dbReference type="EnsemblPlants" id="Kaladp0087s0050.1.v1.1"/>
    </source>
</evidence>
<keyword evidence="2" id="KW-1133">Transmembrane helix</keyword>
<organism evidence="3 4">
    <name type="scientific">Kalanchoe fedtschenkoi</name>
    <name type="common">Lavender scallops</name>
    <name type="synonym">South American air plant</name>
    <dbReference type="NCBI Taxonomy" id="63787"/>
    <lineage>
        <taxon>Eukaryota</taxon>
        <taxon>Viridiplantae</taxon>
        <taxon>Streptophyta</taxon>
        <taxon>Embryophyta</taxon>
        <taxon>Tracheophyta</taxon>
        <taxon>Spermatophyta</taxon>
        <taxon>Magnoliopsida</taxon>
        <taxon>eudicotyledons</taxon>
        <taxon>Gunneridae</taxon>
        <taxon>Pentapetalae</taxon>
        <taxon>Saxifragales</taxon>
        <taxon>Crassulaceae</taxon>
        <taxon>Kalanchoe</taxon>
    </lineage>
</organism>
<dbReference type="Proteomes" id="UP000594263">
    <property type="component" value="Unplaced"/>
</dbReference>
<keyword evidence="2" id="KW-0472">Membrane</keyword>
<dbReference type="GO" id="GO:0042765">
    <property type="term" value="C:GPI-anchor transamidase complex"/>
    <property type="evidence" value="ECO:0007669"/>
    <property type="project" value="InterPro"/>
</dbReference>
<dbReference type="InterPro" id="IPR007246">
    <property type="entry name" value="Gaa1"/>
</dbReference>
<protein>
    <submittedName>
        <fullName evidence="3">Uncharacterized protein</fullName>
    </submittedName>
</protein>
<keyword evidence="2" id="KW-0812">Transmembrane</keyword>